<sequence>MVENFSTPNQVETLLKTGLLNMWYPVLPSWGVHSDPVGITRLSRNIALWRDNDGNVNAVEDRCPHRGARLSLGWNLGNRLACWYHGVEVNSDGVVECVPAAEKASMEGKQCVRSYPVKEIEGAIFLYFGDEAHQTPCDLDLPNELVGEEFSNFLCTAVWECNYRYAVDNVMDPMHGAYLHAESHSMAFGDKTANMRIEDTEFGLIFEKEGQRDTNFDWVEIGHTGAMWMRLSIPYRKSAGPGGVFYIVGFATPVDEDHTQVFFWRTRKVSDWQRDVWRFMYRNRLEKLHWDVLEQDRILLEVMDPNAYEHEHLYNHDMGLARVRREMRKKAEAQLAELAALELERADKRAQALTGA</sequence>
<dbReference type="EMBL" id="UINC01032260">
    <property type="protein sequence ID" value="SVB19625.1"/>
    <property type="molecule type" value="Genomic_DNA"/>
</dbReference>
<dbReference type="GO" id="GO:0046872">
    <property type="term" value="F:metal ion binding"/>
    <property type="evidence" value="ECO:0007669"/>
    <property type="project" value="UniProtKB-KW"/>
</dbReference>
<evidence type="ECO:0000256" key="2">
    <source>
        <dbReference type="ARBA" id="ARBA00022723"/>
    </source>
</evidence>
<evidence type="ECO:0000256" key="3">
    <source>
        <dbReference type="ARBA" id="ARBA00023002"/>
    </source>
</evidence>
<dbReference type="SUPFAM" id="SSF55961">
    <property type="entry name" value="Bet v1-like"/>
    <property type="match status" value="1"/>
</dbReference>
<protein>
    <recommendedName>
        <fullName evidence="7">Rieske domain-containing protein</fullName>
    </recommendedName>
</protein>
<proteinExistence type="predicted"/>
<dbReference type="GO" id="GO:0016491">
    <property type="term" value="F:oxidoreductase activity"/>
    <property type="evidence" value="ECO:0007669"/>
    <property type="project" value="UniProtKB-KW"/>
</dbReference>
<dbReference type="PROSITE" id="PS51296">
    <property type="entry name" value="RIESKE"/>
    <property type="match status" value="1"/>
</dbReference>
<dbReference type="Pfam" id="PF19112">
    <property type="entry name" value="VanA_C"/>
    <property type="match status" value="1"/>
</dbReference>
<evidence type="ECO:0000256" key="5">
    <source>
        <dbReference type="ARBA" id="ARBA00023014"/>
    </source>
</evidence>
<organism evidence="8">
    <name type="scientific">marine metagenome</name>
    <dbReference type="NCBI Taxonomy" id="408172"/>
    <lineage>
        <taxon>unclassified sequences</taxon>
        <taxon>metagenomes</taxon>
        <taxon>ecological metagenomes</taxon>
    </lineage>
</organism>
<evidence type="ECO:0000259" key="7">
    <source>
        <dbReference type="PROSITE" id="PS51296"/>
    </source>
</evidence>
<evidence type="ECO:0000256" key="1">
    <source>
        <dbReference type="ARBA" id="ARBA00022714"/>
    </source>
</evidence>
<gene>
    <name evidence="8" type="ORF">METZ01_LOCUS172479</name>
</gene>
<evidence type="ECO:0000313" key="8">
    <source>
        <dbReference type="EMBL" id="SVB19625.1"/>
    </source>
</evidence>
<keyword evidence="1" id="KW-0001">2Fe-2S</keyword>
<dbReference type="InterPro" id="IPR017941">
    <property type="entry name" value="Rieske_2Fe-2S"/>
</dbReference>
<dbReference type="Gene3D" id="3.90.380.10">
    <property type="entry name" value="Naphthalene 1,2-dioxygenase Alpha Subunit, Chain A, domain 1"/>
    <property type="match status" value="1"/>
</dbReference>
<evidence type="ECO:0000256" key="6">
    <source>
        <dbReference type="SAM" id="Coils"/>
    </source>
</evidence>
<dbReference type="InterPro" id="IPR044043">
    <property type="entry name" value="VanA_C_cat"/>
</dbReference>
<dbReference type="Gene3D" id="2.102.10.10">
    <property type="entry name" value="Rieske [2Fe-2S] iron-sulphur domain"/>
    <property type="match status" value="1"/>
</dbReference>
<dbReference type="SUPFAM" id="SSF50022">
    <property type="entry name" value="ISP domain"/>
    <property type="match status" value="1"/>
</dbReference>
<reference evidence="8" key="1">
    <citation type="submission" date="2018-05" db="EMBL/GenBank/DDBJ databases">
        <authorList>
            <person name="Lanie J.A."/>
            <person name="Ng W.-L."/>
            <person name="Kazmierczak K.M."/>
            <person name="Andrzejewski T.M."/>
            <person name="Davidsen T.M."/>
            <person name="Wayne K.J."/>
            <person name="Tettelin H."/>
            <person name="Glass J.I."/>
            <person name="Rusch D."/>
            <person name="Podicherti R."/>
            <person name="Tsui H.-C.T."/>
            <person name="Winkler M.E."/>
        </authorList>
    </citation>
    <scope>NUCLEOTIDE SEQUENCE</scope>
</reference>
<accession>A0A382C0K7</accession>
<keyword evidence="2" id="KW-0479">Metal-binding</keyword>
<keyword evidence="3" id="KW-0560">Oxidoreductase</keyword>
<keyword evidence="4" id="KW-0408">Iron</keyword>
<keyword evidence="6" id="KW-0175">Coiled coil</keyword>
<keyword evidence="5" id="KW-0411">Iron-sulfur</keyword>
<dbReference type="GO" id="GO:0051537">
    <property type="term" value="F:2 iron, 2 sulfur cluster binding"/>
    <property type="evidence" value="ECO:0007669"/>
    <property type="project" value="UniProtKB-KW"/>
</dbReference>
<dbReference type="InterPro" id="IPR036922">
    <property type="entry name" value="Rieske_2Fe-2S_sf"/>
</dbReference>
<dbReference type="AlphaFoldDB" id="A0A382C0K7"/>
<feature type="coiled-coil region" evidence="6">
    <location>
        <begin position="324"/>
        <end position="351"/>
    </location>
</feature>
<dbReference type="PANTHER" id="PTHR21266:SF60">
    <property type="entry name" value="3-KETOSTEROID-9-ALPHA-MONOOXYGENASE, OXYGENASE COMPONENT"/>
    <property type="match status" value="1"/>
</dbReference>
<evidence type="ECO:0000256" key="4">
    <source>
        <dbReference type="ARBA" id="ARBA00023004"/>
    </source>
</evidence>
<dbReference type="InterPro" id="IPR050584">
    <property type="entry name" value="Cholesterol_7-desaturase"/>
</dbReference>
<dbReference type="PANTHER" id="PTHR21266">
    <property type="entry name" value="IRON-SULFUR DOMAIN CONTAINING PROTEIN"/>
    <property type="match status" value="1"/>
</dbReference>
<dbReference type="CDD" id="cd03469">
    <property type="entry name" value="Rieske_RO_Alpha_N"/>
    <property type="match status" value="1"/>
</dbReference>
<feature type="domain" description="Rieske" evidence="7">
    <location>
        <begin position="23"/>
        <end position="126"/>
    </location>
</feature>
<dbReference type="Pfam" id="PF00355">
    <property type="entry name" value="Rieske"/>
    <property type="match status" value="1"/>
</dbReference>
<name>A0A382C0K7_9ZZZZ</name>